<gene>
    <name evidence="1" type="ORF">E1750_02325</name>
</gene>
<dbReference type="GO" id="GO:0016740">
    <property type="term" value="F:transferase activity"/>
    <property type="evidence" value="ECO:0007669"/>
    <property type="project" value="UniProtKB-KW"/>
</dbReference>
<name>A0A4P6YIW3_9FLAO</name>
<dbReference type="AlphaFoldDB" id="A0A4P6YIW3"/>
<evidence type="ECO:0000313" key="1">
    <source>
        <dbReference type="EMBL" id="QBN20560.1"/>
    </source>
</evidence>
<sequence>MKLTLALVFCTIFSAQSQDTIKYSNPLAEVRFNFFKNSVILFNEYLDTDAGSFNTTNFRLLYPIGKKTFLLRFDVPLISTNTPSVNKTGLGDLAVAASYIPYVKNKMGMAVRAKITSNSASDLNFGTGKWVFTPTFILGNYLGNHKKYLWFSAVEQQLSFAGDQNRNDINVSVFENTLLYFFGKNWFGIDTAIRYNYTIDGFQNTAFVEFGRKFSSDSMFYIHPSLGYGGAKSYNYGFELGVLILF</sequence>
<accession>A0A4P6YIW3</accession>
<dbReference type="EMBL" id="CP037933">
    <property type="protein sequence ID" value="QBN20560.1"/>
    <property type="molecule type" value="Genomic_DNA"/>
</dbReference>
<organism evidence="1 2">
    <name type="scientific">Flavobacterium nackdongense</name>
    <dbReference type="NCBI Taxonomy" id="2547394"/>
    <lineage>
        <taxon>Bacteria</taxon>
        <taxon>Pseudomonadati</taxon>
        <taxon>Bacteroidota</taxon>
        <taxon>Flavobacteriia</taxon>
        <taxon>Flavobacteriales</taxon>
        <taxon>Flavobacteriaceae</taxon>
        <taxon>Flavobacterium</taxon>
    </lineage>
</organism>
<proteinExistence type="predicted"/>
<keyword evidence="1" id="KW-0808">Transferase</keyword>
<protein>
    <submittedName>
        <fullName evidence="1">Lipid A phosphoethanolamine transferase</fullName>
    </submittedName>
</protein>
<keyword evidence="2" id="KW-1185">Reference proteome</keyword>
<dbReference type="Proteomes" id="UP000291124">
    <property type="component" value="Chromosome"/>
</dbReference>
<dbReference type="KEGG" id="fnk:E1750_02325"/>
<dbReference type="OrthoDB" id="1372524at2"/>
<evidence type="ECO:0000313" key="2">
    <source>
        <dbReference type="Proteomes" id="UP000291124"/>
    </source>
</evidence>
<reference evidence="2" key="1">
    <citation type="submission" date="2019-03" db="EMBL/GenBank/DDBJ databases">
        <title>Flavobacterium sp.</title>
        <authorList>
            <person name="Kim H."/>
        </authorList>
    </citation>
    <scope>NUCLEOTIDE SEQUENCE [LARGE SCALE GENOMIC DNA]</scope>
    <source>
        <strain evidence="2">GS13</strain>
    </source>
</reference>